<dbReference type="PANTHER" id="PTHR36566:SF1">
    <property type="entry name" value="PYRIDINIUM-3,5-BISTHIOCARBOXYLIC ACID MONONUCLEOTIDE NICKEL INSERTION PROTEIN"/>
    <property type="match status" value="1"/>
</dbReference>
<keyword evidence="1" id="KW-0533">Nickel</keyword>
<dbReference type="AlphaFoldDB" id="A0A2A6E390"/>
<reference evidence="2 3" key="1">
    <citation type="submission" date="2016-12" db="EMBL/GenBank/DDBJ databases">
        <title>Candidatus Reconcilibacillus cellulovorans genome.</title>
        <authorList>
            <person name="Kolinko S."/>
            <person name="Wu Y.-W."/>
            <person name="Tachea F."/>
            <person name="Denzel E."/>
            <person name="Hiras J."/>
            <person name="Baecker N."/>
            <person name="Chan L.J."/>
            <person name="Eichorst S.A."/>
            <person name="Frey D."/>
            <person name="Adams P.D."/>
            <person name="Pray T."/>
            <person name="Tanjore D."/>
            <person name="Petzold C.J."/>
            <person name="Gladden J.M."/>
            <person name="Simmons B.A."/>
            <person name="Singer S.W."/>
        </authorList>
    </citation>
    <scope>NUCLEOTIDE SEQUENCE [LARGE SCALE GENOMIC DNA]</scope>
    <source>
        <strain evidence="2">JTherm</strain>
    </source>
</reference>
<dbReference type="Proteomes" id="UP000243688">
    <property type="component" value="Unassembled WGS sequence"/>
</dbReference>
<sequence>MRIVYLDCFSGISGDMTLAALVDAGADRDYVESGLARIRAEPFRLVWRRVTKNGVSALKVDVEVEPGRAPAHHRHFADIVRLIEQAELGERATETAVAIFRRLAEAEARIHRVPVERVHFHEVGAIDSIADIVGVALALDSLAPDRVLVSPVPVGTGFVRCDHGVYPVPAPATLELLKGLPIADTPPDAEGELTTPTGAAIVAAVAHGFSRSLPAMTAEAVGYGAGARDLPGRPNVLRAVVGRAEEPRD</sequence>
<accession>A0A2A6E390</accession>
<organism evidence="2 3">
    <name type="scientific">Candidatus Reconcilbacillus cellulovorans</name>
    <dbReference type="NCBI Taxonomy" id="1906605"/>
    <lineage>
        <taxon>Bacteria</taxon>
        <taxon>Bacillati</taxon>
        <taxon>Bacillota</taxon>
        <taxon>Bacilli</taxon>
        <taxon>Bacillales</taxon>
        <taxon>Paenibacillaceae</taxon>
        <taxon>Candidatus Reconcilbacillus</taxon>
    </lineage>
</organism>
<dbReference type="Pfam" id="PF01969">
    <property type="entry name" value="Ni_insertion"/>
    <property type="match status" value="1"/>
</dbReference>
<dbReference type="InterPro" id="IPR002822">
    <property type="entry name" value="Ni_insertion"/>
</dbReference>
<dbReference type="PANTHER" id="PTHR36566">
    <property type="entry name" value="NICKEL INSERTION PROTEIN-RELATED"/>
    <property type="match status" value="1"/>
</dbReference>
<evidence type="ECO:0000313" key="3">
    <source>
        <dbReference type="Proteomes" id="UP000243688"/>
    </source>
</evidence>
<name>A0A2A6E390_9BACL</name>
<gene>
    <name evidence="2" type="ORF">BLM47_01795</name>
</gene>
<proteinExistence type="predicted"/>
<comment type="caution">
    <text evidence="2">The sequence shown here is derived from an EMBL/GenBank/DDBJ whole genome shotgun (WGS) entry which is preliminary data.</text>
</comment>
<protein>
    <recommendedName>
        <fullName evidence="4">TIGR00299 family protein</fullName>
    </recommendedName>
</protein>
<evidence type="ECO:0000256" key="1">
    <source>
        <dbReference type="ARBA" id="ARBA00022596"/>
    </source>
</evidence>
<evidence type="ECO:0000313" key="2">
    <source>
        <dbReference type="EMBL" id="PDO11491.1"/>
    </source>
</evidence>
<dbReference type="EMBL" id="MOXJ01000002">
    <property type="protein sequence ID" value="PDO11491.1"/>
    <property type="molecule type" value="Genomic_DNA"/>
</dbReference>
<evidence type="ECO:0008006" key="4">
    <source>
        <dbReference type="Google" id="ProtNLM"/>
    </source>
</evidence>